<keyword evidence="3" id="KW-1185">Reference proteome</keyword>
<feature type="transmembrane region" description="Helical" evidence="1">
    <location>
        <begin position="154"/>
        <end position="174"/>
    </location>
</feature>
<organism evidence="2 3">
    <name type="scientific">Flavobacterium potami</name>
    <dbReference type="NCBI Taxonomy" id="2872310"/>
    <lineage>
        <taxon>Bacteria</taxon>
        <taxon>Pseudomonadati</taxon>
        <taxon>Bacteroidota</taxon>
        <taxon>Flavobacteriia</taxon>
        <taxon>Flavobacteriales</taxon>
        <taxon>Flavobacteriaceae</taxon>
        <taxon>Flavobacterium</taxon>
    </lineage>
</organism>
<gene>
    <name evidence="2" type="ORF">K6T82_17350</name>
</gene>
<keyword evidence="1" id="KW-0812">Transmembrane</keyword>
<sequence>MNNYVFYEVILNNINLFIILLLFSSVLHGVIFKNLLYGWLDPFLLPIIANIFCFVVVYILYLTSNTSFYTFLSYNLTQISFFCGLFMFKKRIKFNFSRPVDSISYSLNRSAYNIFAFYFFSIIYLGCQITIYVFKGIPLLMESRLSTFADGGGTGILGRITDVSSIFALYAFFCVIKIDKFRLSEIPKFLILLLIFITYFLSGGKSNFLAIFYVFWCFVFFSAIKKVDYSAYKRFITTHLKKGIVFAFFFVLAIISVQSRDIEDQLNPVLLLVLRFVHSGDIYWYAYPDNVYLQIDSSNGFKALFNDGLGLLRVYPWEELPTAIGIVFKDIHHPSDVPSGPNARHNVFGLIYYGFYGSILFSFVLGLVISFIRNLLPFLLRNNLLNGFIFTYLFLKMTALDSDPMLTLTYVNNLLFIFPILFLTFLLLFEASKFKFQNNA</sequence>
<proteinExistence type="predicted"/>
<feature type="transmembrane region" description="Helical" evidence="1">
    <location>
        <begin position="244"/>
        <end position="262"/>
    </location>
</feature>
<dbReference type="EMBL" id="JAINUY010000006">
    <property type="protein sequence ID" value="MBZ4036540.1"/>
    <property type="molecule type" value="Genomic_DNA"/>
</dbReference>
<feature type="transmembrane region" description="Helical" evidence="1">
    <location>
        <begin position="68"/>
        <end position="88"/>
    </location>
</feature>
<comment type="caution">
    <text evidence="2">The sequence shown here is derived from an EMBL/GenBank/DDBJ whole genome shotgun (WGS) entry which is preliminary data.</text>
</comment>
<keyword evidence="1" id="KW-1133">Transmembrane helix</keyword>
<feature type="transmembrane region" description="Helical" evidence="1">
    <location>
        <begin position="186"/>
        <end position="202"/>
    </location>
</feature>
<accession>A0A9X1HD54</accession>
<feature type="transmembrane region" description="Helical" evidence="1">
    <location>
        <begin position="350"/>
        <end position="371"/>
    </location>
</feature>
<protein>
    <submittedName>
        <fullName evidence="2">Oligosaccharide repeat unit polymerase</fullName>
    </submittedName>
</protein>
<feature type="transmembrane region" description="Helical" evidence="1">
    <location>
        <begin position="407"/>
        <end position="429"/>
    </location>
</feature>
<name>A0A9X1HD54_9FLAO</name>
<dbReference type="AlphaFoldDB" id="A0A9X1HD54"/>
<evidence type="ECO:0000313" key="2">
    <source>
        <dbReference type="EMBL" id="MBZ4036540.1"/>
    </source>
</evidence>
<dbReference type="Proteomes" id="UP001139366">
    <property type="component" value="Unassembled WGS sequence"/>
</dbReference>
<feature type="transmembrane region" description="Helical" evidence="1">
    <location>
        <begin position="43"/>
        <end position="62"/>
    </location>
</feature>
<reference evidence="2 3" key="1">
    <citation type="journal article" date="2023" name="Antonie Van Leeuwenhoek">
        <title>Flavobacterium potami sp. nov., a multi-metal resistance genes harbouring bacterium isolated from shallow river silt.</title>
        <authorList>
            <person name="Li S."/>
            <person name="Mao S."/>
            <person name="Mu W."/>
            <person name="Guo B."/>
            <person name="Li C."/>
            <person name="Zhu Q."/>
            <person name="Hou X."/>
            <person name="Zhao Y."/>
            <person name="Wei S."/>
            <person name="Liu H."/>
            <person name="Liu A."/>
        </authorList>
    </citation>
    <scope>NUCLEOTIDE SEQUENCE [LARGE SCALE GENOMIC DNA]</scope>
    <source>
        <strain evidence="2 3">17A</strain>
    </source>
</reference>
<feature type="transmembrane region" description="Helical" evidence="1">
    <location>
        <begin position="12"/>
        <end position="31"/>
    </location>
</feature>
<keyword evidence="1" id="KW-0472">Membrane</keyword>
<dbReference type="RefSeq" id="WP_223708257.1">
    <property type="nucleotide sequence ID" value="NZ_JAINUY010000006.1"/>
</dbReference>
<evidence type="ECO:0000256" key="1">
    <source>
        <dbReference type="SAM" id="Phobius"/>
    </source>
</evidence>
<feature type="transmembrane region" description="Helical" evidence="1">
    <location>
        <begin position="114"/>
        <end position="134"/>
    </location>
</feature>
<evidence type="ECO:0000313" key="3">
    <source>
        <dbReference type="Proteomes" id="UP001139366"/>
    </source>
</evidence>